<accession>A0A8H5GZ30</accession>
<comment type="caution">
    <text evidence="1">The sequence shown here is derived from an EMBL/GenBank/DDBJ whole genome shotgun (WGS) entry which is preliminary data.</text>
</comment>
<dbReference type="AlphaFoldDB" id="A0A8H5GZ30"/>
<dbReference type="EMBL" id="JAACJP010000039">
    <property type="protein sequence ID" value="KAF5373455.1"/>
    <property type="molecule type" value="Genomic_DNA"/>
</dbReference>
<organism evidence="1 2">
    <name type="scientific">Tricholomella constricta</name>
    <dbReference type="NCBI Taxonomy" id="117010"/>
    <lineage>
        <taxon>Eukaryota</taxon>
        <taxon>Fungi</taxon>
        <taxon>Dikarya</taxon>
        <taxon>Basidiomycota</taxon>
        <taxon>Agaricomycotina</taxon>
        <taxon>Agaricomycetes</taxon>
        <taxon>Agaricomycetidae</taxon>
        <taxon>Agaricales</taxon>
        <taxon>Tricholomatineae</taxon>
        <taxon>Lyophyllaceae</taxon>
        <taxon>Tricholomella</taxon>
    </lineage>
</organism>
<keyword evidence="2" id="KW-1185">Reference proteome</keyword>
<sequence length="241" mass="26080">MSAQRGVPSPIFGLPHSTTAVSSRRETFNTESLTNTSGQQERLQCRSLVTRRRKLLEVFLEPDNPTPVALAFELPNNSTHTIVIMAAVATYSPDIAFASKHVVSEPDAVIANLQFLLENIEVFDIGEGEKGYILHPPKGTRFVGPMHYKISIGPLEIDLTVDLSTFSVSLKVILNIPIIGGVTIANVVGNLKDGINLKIGYPGVLGGTVGLKLDDKSDVVLSWDFTALGKSFKGSKVLFHL</sequence>
<dbReference type="Proteomes" id="UP000565441">
    <property type="component" value="Unassembled WGS sequence"/>
</dbReference>
<evidence type="ECO:0000313" key="1">
    <source>
        <dbReference type="EMBL" id="KAF5373455.1"/>
    </source>
</evidence>
<evidence type="ECO:0000313" key="2">
    <source>
        <dbReference type="Proteomes" id="UP000565441"/>
    </source>
</evidence>
<name>A0A8H5GZ30_9AGAR</name>
<proteinExistence type="predicted"/>
<protein>
    <submittedName>
        <fullName evidence="1">Uncharacterized protein</fullName>
    </submittedName>
</protein>
<dbReference type="OrthoDB" id="3039474at2759"/>
<gene>
    <name evidence="1" type="ORF">D9615_009432</name>
</gene>
<reference evidence="1 2" key="1">
    <citation type="journal article" date="2020" name="ISME J.">
        <title>Uncovering the hidden diversity of litter-decomposition mechanisms in mushroom-forming fungi.</title>
        <authorList>
            <person name="Floudas D."/>
            <person name="Bentzer J."/>
            <person name="Ahren D."/>
            <person name="Johansson T."/>
            <person name="Persson P."/>
            <person name="Tunlid A."/>
        </authorList>
    </citation>
    <scope>NUCLEOTIDE SEQUENCE [LARGE SCALE GENOMIC DNA]</scope>
    <source>
        <strain evidence="1 2">CBS 661.87</strain>
    </source>
</reference>